<sequence length="359" mass="40060">MTPAERECCLSLPSAAMRGAFIDLSEETRSEVIELSQAEREATMASPDPRQALVERRYKEVYAENDVPWTHDTRPEIVDEDLRIVRAGFHGTVFSARIDAPDGKRDVVIKSLDGSVGWRAHLIGIGPSPHYELRNIASSLLARHLGFDVVVDTRLCLYKLSPRSVERRVGIMTELPRGQPAYDLPDAILENGAVRRELTKLQLVDAIAGQIDRHGGNMLIHYDGYRAVVRGVDNDQCFGKHPSDPDVLYQHHGSFGTAHDNGFHGVRLPGVIDTGMASAIAKLKPQDLRAMLSDKLQKEECDAAVARLHFVKAHVGRLASEQRIIEPDRWENPRSMHLFRMYCNATNSYGARELAIRSG</sequence>
<keyword evidence="2" id="KW-1185">Reference proteome</keyword>
<accession>A0ABX0V5B1</accession>
<proteinExistence type="predicted"/>
<organism evidence="1 2">
    <name type="scientific">Pseudochelatococcus lubricantis</name>
    <dbReference type="NCBI Taxonomy" id="1538102"/>
    <lineage>
        <taxon>Bacteria</taxon>
        <taxon>Pseudomonadati</taxon>
        <taxon>Pseudomonadota</taxon>
        <taxon>Alphaproteobacteria</taxon>
        <taxon>Hyphomicrobiales</taxon>
        <taxon>Chelatococcaceae</taxon>
        <taxon>Pseudochelatococcus</taxon>
    </lineage>
</organism>
<dbReference type="EMBL" id="JAASQI010000009">
    <property type="protein sequence ID" value="NIJ59490.1"/>
    <property type="molecule type" value="Genomic_DNA"/>
</dbReference>
<comment type="caution">
    <text evidence="1">The sequence shown here is derived from an EMBL/GenBank/DDBJ whole genome shotgun (WGS) entry which is preliminary data.</text>
</comment>
<dbReference type="Proteomes" id="UP001429580">
    <property type="component" value="Unassembled WGS sequence"/>
</dbReference>
<gene>
    <name evidence="1" type="ORF">FHS82_003348</name>
</gene>
<evidence type="ECO:0008006" key="3">
    <source>
        <dbReference type="Google" id="ProtNLM"/>
    </source>
</evidence>
<name>A0ABX0V5B1_9HYPH</name>
<reference evidence="1 2" key="1">
    <citation type="submission" date="2020-03" db="EMBL/GenBank/DDBJ databases">
        <title>Genomic Encyclopedia of Type Strains, Phase IV (KMG-IV): sequencing the most valuable type-strain genomes for metagenomic binning, comparative biology and taxonomic classification.</title>
        <authorList>
            <person name="Goeker M."/>
        </authorList>
    </citation>
    <scope>NUCLEOTIDE SEQUENCE [LARGE SCALE GENOMIC DNA]</scope>
    <source>
        <strain evidence="1 2">DSM 103870</strain>
    </source>
</reference>
<protein>
    <recommendedName>
        <fullName evidence="3">PI3K/PI4K catalytic domain-containing protein</fullName>
    </recommendedName>
</protein>
<evidence type="ECO:0000313" key="1">
    <source>
        <dbReference type="EMBL" id="NIJ59490.1"/>
    </source>
</evidence>
<evidence type="ECO:0000313" key="2">
    <source>
        <dbReference type="Proteomes" id="UP001429580"/>
    </source>
</evidence>